<dbReference type="AlphaFoldDB" id="A0A8I0G103"/>
<reference evidence="1" key="1">
    <citation type="submission" date="2020-09" db="EMBL/GenBank/DDBJ databases">
        <title>Characterization of IncC plasmids in Enterobacterales of food-producing animals originating from China.</title>
        <authorList>
            <person name="Zhang Y."/>
            <person name="Lei C.-W."/>
        </authorList>
    </citation>
    <scope>NUCLEOTIDE SEQUENCE</scope>
    <source>
        <strain evidence="1">CC1</strain>
    </source>
</reference>
<dbReference type="RefSeq" id="WP_074007047.1">
    <property type="nucleotide sequence ID" value="NZ_JACXSK010000001.1"/>
</dbReference>
<gene>
    <name evidence="1" type="ORF">ID160_01555</name>
</gene>
<comment type="caution">
    <text evidence="1">The sequence shown here is derived from an EMBL/GenBank/DDBJ whole genome shotgun (WGS) entry which is preliminary data.</text>
</comment>
<evidence type="ECO:0000313" key="1">
    <source>
        <dbReference type="EMBL" id="MBD3121364.1"/>
    </source>
</evidence>
<dbReference type="InterPro" id="IPR009610">
    <property type="entry name" value="CbtA_toxin"/>
</dbReference>
<protein>
    <recommendedName>
        <fullName evidence="3">Lipoprotein</fullName>
    </recommendedName>
</protein>
<evidence type="ECO:0000313" key="2">
    <source>
        <dbReference type="Proteomes" id="UP000605024"/>
    </source>
</evidence>
<evidence type="ECO:0008006" key="3">
    <source>
        <dbReference type="Google" id="ProtNLM"/>
    </source>
</evidence>
<dbReference type="PROSITE" id="PS51257">
    <property type="entry name" value="PROKAR_LIPOPROTEIN"/>
    <property type="match status" value="1"/>
</dbReference>
<accession>A0A8I0G103</accession>
<proteinExistence type="predicted"/>
<sequence length="67" mass="7426">MKILPATIRRVTMPYPLPGGVWLMLLISLLLQSCGLTLSGTLFNDENVILKNEAGTYPNTEGNYDEK</sequence>
<organism evidence="1 2">
    <name type="scientific">Citrobacter braakii</name>
    <dbReference type="NCBI Taxonomy" id="57706"/>
    <lineage>
        <taxon>Bacteria</taxon>
        <taxon>Pseudomonadati</taxon>
        <taxon>Pseudomonadota</taxon>
        <taxon>Gammaproteobacteria</taxon>
        <taxon>Enterobacterales</taxon>
        <taxon>Enterobacteriaceae</taxon>
        <taxon>Citrobacter</taxon>
        <taxon>Citrobacter freundii complex</taxon>
    </lineage>
</organism>
<dbReference type="Proteomes" id="UP000605024">
    <property type="component" value="Unassembled WGS sequence"/>
</dbReference>
<dbReference type="Pfam" id="PF06755">
    <property type="entry name" value="CbtA_toxin"/>
    <property type="match status" value="1"/>
</dbReference>
<name>A0A8I0G103_CITBR</name>
<dbReference type="EMBL" id="JACXSK010000001">
    <property type="protein sequence ID" value="MBD3121364.1"/>
    <property type="molecule type" value="Genomic_DNA"/>
</dbReference>